<name>A0ACA9L181_9GLOM</name>
<organism evidence="1 2">
    <name type="scientific">Scutellospora calospora</name>
    <dbReference type="NCBI Taxonomy" id="85575"/>
    <lineage>
        <taxon>Eukaryota</taxon>
        <taxon>Fungi</taxon>
        <taxon>Fungi incertae sedis</taxon>
        <taxon>Mucoromycota</taxon>
        <taxon>Glomeromycotina</taxon>
        <taxon>Glomeromycetes</taxon>
        <taxon>Diversisporales</taxon>
        <taxon>Gigasporaceae</taxon>
        <taxon>Scutellospora</taxon>
    </lineage>
</organism>
<dbReference type="EMBL" id="CAJVPM010003469">
    <property type="protein sequence ID" value="CAG8501763.1"/>
    <property type="molecule type" value="Genomic_DNA"/>
</dbReference>
<protein>
    <submittedName>
        <fullName evidence="1">224_t:CDS:1</fullName>
    </submittedName>
</protein>
<evidence type="ECO:0000313" key="2">
    <source>
        <dbReference type="Proteomes" id="UP000789860"/>
    </source>
</evidence>
<accession>A0ACA9L181</accession>
<keyword evidence="2" id="KW-1185">Reference proteome</keyword>
<feature type="non-terminal residue" evidence="1">
    <location>
        <position position="1"/>
    </location>
</feature>
<comment type="caution">
    <text evidence="1">The sequence shown here is derived from an EMBL/GenBank/DDBJ whole genome shotgun (WGS) entry which is preliminary data.</text>
</comment>
<reference evidence="1" key="1">
    <citation type="submission" date="2021-06" db="EMBL/GenBank/DDBJ databases">
        <authorList>
            <person name="Kallberg Y."/>
            <person name="Tangrot J."/>
            <person name="Rosling A."/>
        </authorList>
    </citation>
    <scope>NUCLEOTIDE SEQUENCE</scope>
    <source>
        <strain evidence="1">AU212A</strain>
    </source>
</reference>
<evidence type="ECO:0000313" key="1">
    <source>
        <dbReference type="EMBL" id="CAG8501763.1"/>
    </source>
</evidence>
<proteinExistence type="predicted"/>
<dbReference type="Proteomes" id="UP000789860">
    <property type="component" value="Unassembled WGS sequence"/>
</dbReference>
<gene>
    <name evidence="1" type="ORF">SCALOS_LOCUS3273</name>
</gene>
<sequence>DLIPYEIKIKDSIINQEFRPSFANLIPDFDRFILCEGCKCFPKYSPKAELCRLYYFYNKHRLSFYIINLKFYRSDKNQNVTIPIELIDSIQDTLTILLTGAGKTLIFSVTSILTKALTVVFTLLKAVMGCQLRELVEIGIPTAKVYAASDQPLEEQEKIFGEVAVGITKVLPAWAKLGQIKEEFPLSPILLLIATCSDEEASKLAIILKRPNLKLGIYHGKIRSADQTITLRLWSNKKLKYIVATNAFGIGIHISDIRIIIHTTFSLSLTNFVQEVGRASRDGQQAKSIVLYSYADICELLIIVGTKIESSDETQTIQHNYLEKMKRKIFAIAYIFEDSYQCQDPEIPEYGICDNCNRYIIDNITWYDISKDLIRILDTVDKLLKFSNDPITQLVNFEHDDIENDSNKAKDNIIRTRNTYLHAIDWLCIEELLVQNVVIRSIRSGSSMIIYSSNISGIVPDARHKILENLWLEAFKS</sequence>